<organism evidence="2 3">
    <name type="scientific">Plectus sambesii</name>
    <dbReference type="NCBI Taxonomy" id="2011161"/>
    <lineage>
        <taxon>Eukaryota</taxon>
        <taxon>Metazoa</taxon>
        <taxon>Ecdysozoa</taxon>
        <taxon>Nematoda</taxon>
        <taxon>Chromadorea</taxon>
        <taxon>Plectida</taxon>
        <taxon>Plectina</taxon>
        <taxon>Plectoidea</taxon>
        <taxon>Plectidae</taxon>
        <taxon>Plectus</taxon>
    </lineage>
</organism>
<dbReference type="InterPro" id="IPR022894">
    <property type="entry name" value="Oligoribonuclease"/>
</dbReference>
<keyword evidence="1" id="KW-0540">Nuclease</keyword>
<accession>A0A914VZY3</accession>
<dbReference type="WBParaSite" id="PSAMB.scaffold2920size20562.g19587.t1">
    <property type="protein sequence ID" value="PSAMB.scaffold2920size20562.g19587.t1"/>
    <property type="gene ID" value="PSAMB.scaffold2920size20562.g19587"/>
</dbReference>
<protein>
    <submittedName>
        <fullName evidence="3">Uncharacterized protein</fullName>
    </submittedName>
</protein>
<dbReference type="AlphaFoldDB" id="A0A914VZY3"/>
<dbReference type="GO" id="GO:0000175">
    <property type="term" value="F:3'-5'-RNA exonuclease activity"/>
    <property type="evidence" value="ECO:0007669"/>
    <property type="project" value="InterPro"/>
</dbReference>
<reference evidence="3" key="1">
    <citation type="submission" date="2022-11" db="UniProtKB">
        <authorList>
            <consortium name="WormBaseParasite"/>
        </authorList>
    </citation>
    <scope>IDENTIFICATION</scope>
</reference>
<proteinExistence type="predicted"/>
<sequence length="285" mass="31946">MHDDMRDSNLLIADLNDALAITESGTVQAKSGFSYLANMQECMMRLQVLKVSQGAIGQVINTVQNCLFDISDETSGNNIMHQIVASINNLMLDCAATQIKFNSIFDAWRRDCLSLADSSWNEFTVAAREQLSVVNTFFCTLHLLANLADKMEESMEILESAHANTLVEPESCLVITLIRDIAKMFSQRSASKYGIYEKWMNFLPLKEKEDVPYKLVTGPLWQLAKSDIHILDMGGQYMALIEWLGANIPDPSRFLNGVPPTSPNGWKTVVDLRLNCLIADQNCRQ</sequence>
<dbReference type="Proteomes" id="UP000887566">
    <property type="component" value="Unplaced"/>
</dbReference>
<evidence type="ECO:0000313" key="3">
    <source>
        <dbReference type="WBParaSite" id="PSAMB.scaffold2920size20562.g19587.t1"/>
    </source>
</evidence>
<dbReference type="PANTHER" id="PTHR11046:SF25">
    <property type="match status" value="1"/>
</dbReference>
<keyword evidence="1" id="KW-0378">Hydrolase</keyword>
<keyword evidence="2" id="KW-1185">Reference proteome</keyword>
<evidence type="ECO:0000313" key="2">
    <source>
        <dbReference type="Proteomes" id="UP000887566"/>
    </source>
</evidence>
<evidence type="ECO:0000256" key="1">
    <source>
        <dbReference type="ARBA" id="ARBA00022722"/>
    </source>
</evidence>
<name>A0A914VZY3_9BILA</name>
<dbReference type="PANTHER" id="PTHR11046">
    <property type="entry name" value="OLIGORIBONUCLEASE, MITOCHONDRIAL"/>
    <property type="match status" value="1"/>
</dbReference>